<evidence type="ECO:0000256" key="3">
    <source>
        <dbReference type="ARBA" id="ARBA00022679"/>
    </source>
</evidence>
<dbReference type="CDD" id="cd16917">
    <property type="entry name" value="HATPase_UhpB-NarQ-NarX-like"/>
    <property type="match status" value="1"/>
</dbReference>
<dbReference type="OrthoDB" id="943406at2"/>
<dbReference type="GO" id="GO:0004673">
    <property type="term" value="F:protein histidine kinase activity"/>
    <property type="evidence" value="ECO:0007669"/>
    <property type="project" value="UniProtKB-EC"/>
</dbReference>
<reference evidence="10 11" key="1">
    <citation type="submission" date="2018-07" db="EMBL/GenBank/DDBJ databases">
        <title>Leeuwenhoekiella genomics.</title>
        <authorList>
            <person name="Tahon G."/>
            <person name="Willems A."/>
        </authorList>
    </citation>
    <scope>NUCLEOTIDE SEQUENCE [LARGE SCALE GENOMIC DNA]</scope>
    <source>
        <strain evidence="10 11">LMG 22550</strain>
    </source>
</reference>
<sequence>MKKTLLLLIYILLISCTGKQRSLQSTPTTRIDSTLKYFEESKNADLALNAQYELTEKAFKLVSTIPSDTLLPKILYQKNWLHLSLGQYDSLIKYDKVLSRIPKQFQNELVLAKQNYLMGYYYEIIAEIPDSAFVRYNRSKTYYQREKDSSWIGKNLLNMANIQQAQSDFFGSKETLTEALQYFGEKSKNETASAFSTLGTNHRKLFNYKDAETYFLKAIALTESEENGLSIKNNLAVTYIDNGEFFRAAKLLNEILESSSLKIESSQHARVLDNLAYANWLSNKPIKKNSFLKPLYLRKQAGDKRGLLSSYTHLGEFYSKIEPQRAARYFDSVIQLSKTIRVPRAEKDAMKHLMQLFPDRVEIHNRYIFLQDSLYKQELKVKTQFAKYKYDDQIKQESILRLEKENAEAELEAIQERNMRYWFLGGTVFLASVLAIGYYSNRQRVKRLKAQNRADRVEASYATEAALSQRLHDDFGAGLHHLMLLVQSKADPEKILDELDELYQQSRDFSREINAVDTGANFKEVLYAMLNSQKPEETQLLIVGGKDIPWQSLSNVTKITLYKVLRELFINMSKHSKAKLVTLNLKQQANELEIRYLDNGVGIDISEIEKNGLFITEKRIEAIGGSISFESKQGNGFKALIKIPN</sequence>
<evidence type="ECO:0000256" key="8">
    <source>
        <dbReference type="SAM" id="Phobius"/>
    </source>
</evidence>
<keyword evidence="6" id="KW-0802">TPR repeat</keyword>
<dbReference type="SUPFAM" id="SSF55874">
    <property type="entry name" value="ATPase domain of HSP90 chaperone/DNA topoisomerase II/histidine kinase"/>
    <property type="match status" value="1"/>
</dbReference>
<feature type="repeat" description="TPR" evidence="6">
    <location>
        <begin position="192"/>
        <end position="225"/>
    </location>
</feature>
<keyword evidence="7" id="KW-0175">Coiled coil</keyword>
<dbReference type="EC" id="2.7.13.3" evidence="2"/>
<dbReference type="Proteomes" id="UP000289238">
    <property type="component" value="Unassembled WGS sequence"/>
</dbReference>
<dbReference type="InterPro" id="IPR011990">
    <property type="entry name" value="TPR-like_helical_dom_sf"/>
</dbReference>
<keyword evidence="8" id="KW-1133">Transmembrane helix</keyword>
<dbReference type="EMBL" id="QOVM01000001">
    <property type="protein sequence ID" value="RXG24243.1"/>
    <property type="molecule type" value="Genomic_DNA"/>
</dbReference>
<keyword evidence="8" id="KW-0472">Membrane</keyword>
<evidence type="ECO:0000256" key="1">
    <source>
        <dbReference type="ARBA" id="ARBA00000085"/>
    </source>
</evidence>
<dbReference type="GO" id="GO:0000160">
    <property type="term" value="P:phosphorelay signal transduction system"/>
    <property type="evidence" value="ECO:0007669"/>
    <property type="project" value="UniProtKB-KW"/>
</dbReference>
<protein>
    <recommendedName>
        <fullName evidence="2">histidine kinase</fullName>
        <ecNumber evidence="2">2.7.13.3</ecNumber>
    </recommendedName>
</protein>
<evidence type="ECO:0000259" key="9">
    <source>
        <dbReference type="PROSITE" id="PS50109"/>
    </source>
</evidence>
<dbReference type="Gene3D" id="1.25.40.10">
    <property type="entry name" value="Tetratricopeptide repeat domain"/>
    <property type="match status" value="1"/>
</dbReference>
<dbReference type="InterPro" id="IPR005467">
    <property type="entry name" value="His_kinase_dom"/>
</dbReference>
<proteinExistence type="predicted"/>
<dbReference type="Pfam" id="PF13374">
    <property type="entry name" value="TPR_10"/>
    <property type="match status" value="1"/>
</dbReference>
<dbReference type="AlphaFoldDB" id="A0A4Q0PBQ7"/>
<dbReference type="Pfam" id="PF02518">
    <property type="entry name" value="HATPase_c"/>
    <property type="match status" value="1"/>
</dbReference>
<name>A0A4Q0PBQ7_9FLAO</name>
<dbReference type="Gene3D" id="3.30.565.10">
    <property type="entry name" value="Histidine kinase-like ATPase, C-terminal domain"/>
    <property type="match status" value="1"/>
</dbReference>
<evidence type="ECO:0000313" key="10">
    <source>
        <dbReference type="EMBL" id="RXG24243.1"/>
    </source>
</evidence>
<organism evidence="10 11">
    <name type="scientific">Leeuwenhoekiella aequorea</name>
    <dbReference type="NCBI Taxonomy" id="283736"/>
    <lineage>
        <taxon>Bacteria</taxon>
        <taxon>Pseudomonadati</taxon>
        <taxon>Bacteroidota</taxon>
        <taxon>Flavobacteriia</taxon>
        <taxon>Flavobacteriales</taxon>
        <taxon>Flavobacteriaceae</taxon>
        <taxon>Leeuwenhoekiella</taxon>
    </lineage>
</organism>
<dbReference type="SUPFAM" id="SSF48452">
    <property type="entry name" value="TPR-like"/>
    <property type="match status" value="2"/>
</dbReference>
<dbReference type="PROSITE" id="PS50005">
    <property type="entry name" value="TPR"/>
    <property type="match status" value="1"/>
</dbReference>
<feature type="domain" description="Histidine kinase" evidence="9">
    <location>
        <begin position="561"/>
        <end position="645"/>
    </location>
</feature>
<dbReference type="PROSITE" id="PS50109">
    <property type="entry name" value="HIS_KIN"/>
    <property type="match status" value="1"/>
</dbReference>
<keyword evidence="5" id="KW-0902">Two-component regulatory system</keyword>
<evidence type="ECO:0000256" key="2">
    <source>
        <dbReference type="ARBA" id="ARBA00012438"/>
    </source>
</evidence>
<evidence type="ECO:0000256" key="6">
    <source>
        <dbReference type="PROSITE-ProRule" id="PRU00339"/>
    </source>
</evidence>
<accession>A0A4Q0PBQ7</accession>
<gene>
    <name evidence="10" type="ORF">DSM00_27</name>
</gene>
<dbReference type="PROSITE" id="PS51257">
    <property type="entry name" value="PROKAR_LIPOPROTEIN"/>
    <property type="match status" value="1"/>
</dbReference>
<feature type="transmembrane region" description="Helical" evidence="8">
    <location>
        <begin position="421"/>
        <end position="439"/>
    </location>
</feature>
<evidence type="ECO:0000256" key="4">
    <source>
        <dbReference type="ARBA" id="ARBA00022777"/>
    </source>
</evidence>
<keyword evidence="4" id="KW-0418">Kinase</keyword>
<dbReference type="PANTHER" id="PTHR24421:SF10">
    <property type="entry name" value="NITRATE_NITRITE SENSOR PROTEIN NARQ"/>
    <property type="match status" value="1"/>
</dbReference>
<keyword evidence="3" id="KW-0808">Transferase</keyword>
<keyword evidence="8" id="KW-0812">Transmembrane</keyword>
<dbReference type="InterPro" id="IPR019734">
    <property type="entry name" value="TPR_rpt"/>
</dbReference>
<dbReference type="InterPro" id="IPR003594">
    <property type="entry name" value="HATPase_dom"/>
</dbReference>
<comment type="caution">
    <text evidence="10">The sequence shown here is derived from an EMBL/GenBank/DDBJ whole genome shotgun (WGS) entry which is preliminary data.</text>
</comment>
<dbReference type="InterPro" id="IPR036890">
    <property type="entry name" value="HATPase_C_sf"/>
</dbReference>
<evidence type="ECO:0000256" key="7">
    <source>
        <dbReference type="SAM" id="Coils"/>
    </source>
</evidence>
<dbReference type="PANTHER" id="PTHR24421">
    <property type="entry name" value="NITRATE/NITRITE SENSOR PROTEIN NARX-RELATED"/>
    <property type="match status" value="1"/>
</dbReference>
<keyword evidence="11" id="KW-1185">Reference proteome</keyword>
<evidence type="ECO:0000313" key="11">
    <source>
        <dbReference type="Proteomes" id="UP000289238"/>
    </source>
</evidence>
<comment type="catalytic activity">
    <reaction evidence="1">
        <text>ATP + protein L-histidine = ADP + protein N-phospho-L-histidine.</text>
        <dbReference type="EC" id="2.7.13.3"/>
    </reaction>
</comment>
<feature type="coiled-coil region" evidence="7">
    <location>
        <begin position="390"/>
        <end position="419"/>
    </location>
</feature>
<evidence type="ECO:0000256" key="5">
    <source>
        <dbReference type="ARBA" id="ARBA00023012"/>
    </source>
</evidence>
<dbReference type="InterPro" id="IPR050482">
    <property type="entry name" value="Sensor_HK_TwoCompSys"/>
</dbReference>